<evidence type="ECO:0000256" key="3">
    <source>
        <dbReference type="ARBA" id="ARBA00022840"/>
    </source>
</evidence>
<dbReference type="SUPFAM" id="SSF52540">
    <property type="entry name" value="P-loop containing nucleoside triphosphate hydrolases"/>
    <property type="match status" value="1"/>
</dbReference>
<dbReference type="CDD" id="cd03219">
    <property type="entry name" value="ABC_Mj1267_LivG_branched"/>
    <property type="match status" value="1"/>
</dbReference>
<proteinExistence type="predicted"/>
<name>A0A1X4HCU3_HALEZ</name>
<sequence length="280" mass="30856">MDLMSADQEAETRAAALRGGTHVSPEDAAIGCRNVTKTFGSITAVDDVDLGVADGEWVSIVGPNGAGKTTLLNILNGFYTPDAGSEVFLNGEEVSGRPEHYRARHGIGRTFQGLELFESEDVLENVMTTRAVAERPNVLSAMLYYGTGRKTEAENMRFVEEILDYLELWEHRHTTVSTLPLGVQRRVDLARSLALEPDVLLLDEAMSGLTFDEKYDMIRFLTDLHEEEGLTLVMIEHDLEVVTAVSERMIVMQKGGVIARGPPEEVTNDPEVARVYTGVE</sequence>
<evidence type="ECO:0000256" key="1">
    <source>
        <dbReference type="ARBA" id="ARBA00022448"/>
    </source>
</evidence>
<reference evidence="6 7" key="1">
    <citation type="submission" date="2017-04" db="EMBL/GenBank/DDBJ databases">
        <title>MLSA of the genus Halorubrum.</title>
        <authorList>
            <person name="De La Haba R."/>
            <person name="Sanchez-Porro C."/>
            <person name="Infante-Dominguez C."/>
            <person name="Ventosa A."/>
        </authorList>
    </citation>
    <scope>NUCLEOTIDE SEQUENCE [LARGE SCALE GENOMIC DNA]</scope>
    <source>
        <strain evidence="6 7">DSM 17463</strain>
    </source>
</reference>
<dbReference type="PANTHER" id="PTHR45772">
    <property type="entry name" value="CONSERVED COMPONENT OF ABC TRANSPORTER FOR NATURAL AMINO ACIDS-RELATED"/>
    <property type="match status" value="1"/>
</dbReference>
<protein>
    <submittedName>
        <fullName evidence="6">ABC transporter ATP-binding protein</fullName>
    </submittedName>
</protein>
<evidence type="ECO:0000313" key="6">
    <source>
        <dbReference type="EMBL" id="OSP11205.1"/>
    </source>
</evidence>
<dbReference type="GO" id="GO:0005886">
    <property type="term" value="C:plasma membrane"/>
    <property type="evidence" value="ECO:0007669"/>
    <property type="project" value="TreeGrafter"/>
</dbReference>
<dbReference type="PROSITE" id="PS50893">
    <property type="entry name" value="ABC_TRANSPORTER_2"/>
    <property type="match status" value="1"/>
</dbReference>
<evidence type="ECO:0000256" key="4">
    <source>
        <dbReference type="SAM" id="MobiDB-lite"/>
    </source>
</evidence>
<comment type="caution">
    <text evidence="6">The sequence shown here is derived from an EMBL/GenBank/DDBJ whole genome shotgun (WGS) entry which is preliminary data.</text>
</comment>
<evidence type="ECO:0000259" key="5">
    <source>
        <dbReference type="PROSITE" id="PS50893"/>
    </source>
</evidence>
<organism evidence="6 7">
    <name type="scientific">Halorubrum ezzemoulense DSM 17463</name>
    <dbReference type="NCBI Taxonomy" id="1121945"/>
    <lineage>
        <taxon>Archaea</taxon>
        <taxon>Methanobacteriati</taxon>
        <taxon>Methanobacteriota</taxon>
        <taxon>Stenosarchaea group</taxon>
        <taxon>Halobacteria</taxon>
        <taxon>Halobacteriales</taxon>
        <taxon>Haloferacaceae</taxon>
        <taxon>Halorubrum</taxon>
    </lineage>
</organism>
<dbReference type="PANTHER" id="PTHR45772:SF1">
    <property type="entry name" value="ABC TRANSPORTER ATP-BINDING PROTEIN"/>
    <property type="match status" value="1"/>
</dbReference>
<dbReference type="GO" id="GO:0005524">
    <property type="term" value="F:ATP binding"/>
    <property type="evidence" value="ECO:0007669"/>
    <property type="project" value="UniProtKB-KW"/>
</dbReference>
<keyword evidence="3 6" id="KW-0067">ATP-binding</keyword>
<feature type="domain" description="ABC transporter" evidence="5">
    <location>
        <begin position="30"/>
        <end position="279"/>
    </location>
</feature>
<keyword evidence="1" id="KW-0813">Transport</keyword>
<gene>
    <name evidence="6" type="ORF">B9H04_00425</name>
</gene>
<dbReference type="Proteomes" id="UP000193587">
    <property type="component" value="Unassembled WGS sequence"/>
</dbReference>
<dbReference type="InterPro" id="IPR051120">
    <property type="entry name" value="ABC_AA/LPS_Transport"/>
</dbReference>
<dbReference type="Pfam" id="PF00005">
    <property type="entry name" value="ABC_tran"/>
    <property type="match status" value="1"/>
</dbReference>
<dbReference type="GO" id="GO:0016887">
    <property type="term" value="F:ATP hydrolysis activity"/>
    <property type="evidence" value="ECO:0007669"/>
    <property type="project" value="InterPro"/>
</dbReference>
<dbReference type="SMART" id="SM00382">
    <property type="entry name" value="AAA"/>
    <property type="match status" value="1"/>
</dbReference>
<dbReference type="InterPro" id="IPR003439">
    <property type="entry name" value="ABC_transporter-like_ATP-bd"/>
</dbReference>
<accession>A0A1X4HCU3</accession>
<dbReference type="Gene3D" id="3.40.50.300">
    <property type="entry name" value="P-loop containing nucleotide triphosphate hydrolases"/>
    <property type="match status" value="1"/>
</dbReference>
<dbReference type="EMBL" id="NEDJ01000001">
    <property type="protein sequence ID" value="OSP11205.1"/>
    <property type="molecule type" value="Genomic_DNA"/>
</dbReference>
<evidence type="ECO:0000256" key="2">
    <source>
        <dbReference type="ARBA" id="ARBA00022741"/>
    </source>
</evidence>
<evidence type="ECO:0000313" key="7">
    <source>
        <dbReference type="Proteomes" id="UP000193587"/>
    </source>
</evidence>
<feature type="region of interest" description="Disordered" evidence="4">
    <location>
        <begin position="1"/>
        <end position="20"/>
    </location>
</feature>
<dbReference type="InterPro" id="IPR032823">
    <property type="entry name" value="BCA_ABC_TP_C"/>
</dbReference>
<dbReference type="eggNOG" id="arCOG00926">
    <property type="taxonomic scope" value="Archaea"/>
</dbReference>
<keyword evidence="2" id="KW-0547">Nucleotide-binding</keyword>
<dbReference type="AlphaFoldDB" id="A0A1X4HCU3"/>
<dbReference type="InterPro" id="IPR027417">
    <property type="entry name" value="P-loop_NTPase"/>
</dbReference>
<dbReference type="Pfam" id="PF12399">
    <property type="entry name" value="BCA_ABC_TP_C"/>
    <property type="match status" value="1"/>
</dbReference>
<dbReference type="STRING" id="1121945.GCA_000421805_01003"/>
<dbReference type="InterPro" id="IPR003593">
    <property type="entry name" value="AAA+_ATPase"/>
</dbReference>